<dbReference type="RefSeq" id="WP_164577251.1">
    <property type="nucleotide sequence ID" value="NZ_JAAXDH010000017.1"/>
</dbReference>
<comment type="caution">
    <text evidence="2">The sequence shown here is derived from an EMBL/GenBank/DDBJ whole genome shotgun (WGS) entry which is preliminary data.</text>
</comment>
<proteinExistence type="predicted"/>
<feature type="chain" id="PRO_5026925269" evidence="1">
    <location>
        <begin position="22"/>
        <end position="162"/>
    </location>
</feature>
<evidence type="ECO:0000313" key="3">
    <source>
        <dbReference type="Proteomes" id="UP000471560"/>
    </source>
</evidence>
<dbReference type="EMBL" id="WUEZ01000019">
    <property type="protein sequence ID" value="NEI35747.1"/>
    <property type="molecule type" value="Genomic_DNA"/>
</dbReference>
<name>A0A6P0B763_RHILE</name>
<organism evidence="2 3">
    <name type="scientific">Rhizobium leguminosarum</name>
    <dbReference type="NCBI Taxonomy" id="384"/>
    <lineage>
        <taxon>Bacteria</taxon>
        <taxon>Pseudomonadati</taxon>
        <taxon>Pseudomonadota</taxon>
        <taxon>Alphaproteobacteria</taxon>
        <taxon>Hyphomicrobiales</taxon>
        <taxon>Rhizobiaceae</taxon>
        <taxon>Rhizobium/Agrobacterium group</taxon>
        <taxon>Rhizobium</taxon>
    </lineage>
</organism>
<dbReference type="AlphaFoldDB" id="A0A6P0B763"/>
<reference evidence="2 3" key="1">
    <citation type="submission" date="2019-12" db="EMBL/GenBank/DDBJ databases">
        <title>Rhizobium genotypes associated with high levels of biological nitrogen fixation by grain legumes in a temperate-maritime cropping system.</title>
        <authorList>
            <person name="Maluk M."/>
            <person name="Francesc Ferrando Molina F."/>
            <person name="Lopez Del Egido L."/>
            <person name="Lafos M."/>
            <person name="Langarica-Fuentes A."/>
            <person name="Gebre Yohannes G."/>
            <person name="Young M.W."/>
            <person name="Martin P."/>
            <person name="Gantlett R."/>
            <person name="Kenicer G."/>
            <person name="Hawes C."/>
            <person name="Begg G.S."/>
            <person name="Quilliam R.S."/>
            <person name="Squire G.R."/>
            <person name="Poole P.S."/>
            <person name="Young P.W."/>
            <person name="Iannetta P.M."/>
            <person name="James E.K."/>
        </authorList>
    </citation>
    <scope>NUCLEOTIDE SEQUENCE [LARGE SCALE GENOMIC DNA]</scope>
    <source>
        <strain evidence="2 3">JHI1096</strain>
    </source>
</reference>
<feature type="signal peptide" evidence="1">
    <location>
        <begin position="1"/>
        <end position="21"/>
    </location>
</feature>
<gene>
    <name evidence="2" type="ORF">GR204_17435</name>
</gene>
<dbReference type="Proteomes" id="UP000471560">
    <property type="component" value="Unassembled WGS sequence"/>
</dbReference>
<sequence>MKLRKQLMAIGCVLLGTPAFADWLYEQEIDKMRGSVINYASVRSDNVLDFSFPYDGGSIATLGFRLRDPNQLEAYLMISKGQFTCSGYSYDVVSVKFDQRPLQEFRCNQAADGDTKTIFINDAMGFLRQMQSTSKIIIEASFYQEGSRQLNFSVAGIRWSTN</sequence>
<evidence type="ECO:0000313" key="2">
    <source>
        <dbReference type="EMBL" id="NEI35747.1"/>
    </source>
</evidence>
<protein>
    <submittedName>
        <fullName evidence="2">Uncharacterized protein</fullName>
    </submittedName>
</protein>
<evidence type="ECO:0000256" key="1">
    <source>
        <dbReference type="SAM" id="SignalP"/>
    </source>
</evidence>
<accession>A0A6P0B763</accession>
<keyword evidence="1" id="KW-0732">Signal</keyword>